<name>A0A1W1ZW96_9BURK</name>
<dbReference type="Pfam" id="PF13444">
    <property type="entry name" value="Acetyltransf_5"/>
    <property type="match status" value="1"/>
</dbReference>
<keyword evidence="4" id="KW-0443">Lipid metabolism</keyword>
<gene>
    <name evidence="11" type="ORF">SAMN06296008_106176</name>
</gene>
<dbReference type="PANTHER" id="PTHR37323">
    <property type="entry name" value="GCN5-RELATED N-ACETYLTRANSFERASE"/>
    <property type="match status" value="1"/>
</dbReference>
<dbReference type="AlphaFoldDB" id="A0A1W1ZW96"/>
<accession>A0A1W1ZW96</accession>
<dbReference type="Gene3D" id="3.40.630.30">
    <property type="match status" value="1"/>
</dbReference>
<dbReference type="PANTHER" id="PTHR37323:SF1">
    <property type="entry name" value="L-ORNITHINE N(ALPHA)-ACYLTRANSFERASE"/>
    <property type="match status" value="1"/>
</dbReference>
<evidence type="ECO:0000256" key="6">
    <source>
        <dbReference type="ARBA" id="ARBA00038095"/>
    </source>
</evidence>
<proteinExistence type="inferred from homology"/>
<reference evidence="11 12" key="1">
    <citation type="submission" date="2017-04" db="EMBL/GenBank/DDBJ databases">
        <authorList>
            <person name="Afonso C.L."/>
            <person name="Miller P.J."/>
            <person name="Scott M.A."/>
            <person name="Spackman E."/>
            <person name="Goraichik I."/>
            <person name="Dimitrov K.M."/>
            <person name="Suarez D.L."/>
            <person name="Swayne D.E."/>
        </authorList>
    </citation>
    <scope>NUCLEOTIDE SEQUENCE [LARGE SCALE GENOMIC DNA]</scope>
    <source>
        <strain evidence="11 12">VK13</strain>
    </source>
</reference>
<dbReference type="STRING" id="1938817.SAMN06296008_106176"/>
<dbReference type="InterPro" id="IPR052351">
    <property type="entry name" value="Ornithine_N-alpha-AT"/>
</dbReference>
<dbReference type="EMBL" id="FWXJ01000006">
    <property type="protein sequence ID" value="SMC52626.1"/>
    <property type="molecule type" value="Genomic_DNA"/>
</dbReference>
<evidence type="ECO:0000256" key="8">
    <source>
        <dbReference type="ARBA" id="ARBA00039866"/>
    </source>
</evidence>
<dbReference type="EC" id="2.3.2.30" evidence="7"/>
<sequence>MKELPNPLQSLNSIGDGLTTKIAGKLTKKLSGIQKLNKFPKLFPLKKLKSKKKNSKIKELKKTVSELPSISENEKSKSNKSSPIQVYIARDLDEIKEAQRLRYQVFAEEMGATLTHHEEGLDVDEFDTYCDHLIVRDTETLQVVGTYRILPPEQAKQIGRLYSESEFDLTRLQHLFPNAVEVGRSCVHQNYRSGGVIMALWAGLGSYMKQHGYEIMLGCASVPMGDGGHYAASLHRVFSEKSLSPLEYRTFPKLPLPLDKLNSDLEVEPPPLIKGYLRIGAKICGEPAWDPDFNTADFLTMLRLSDINPRYAKHFLTNH</sequence>
<evidence type="ECO:0000256" key="3">
    <source>
        <dbReference type="ARBA" id="ARBA00022679"/>
    </source>
</evidence>
<keyword evidence="2" id="KW-0444">Lipid biosynthesis</keyword>
<evidence type="ECO:0000256" key="4">
    <source>
        <dbReference type="ARBA" id="ARBA00023098"/>
    </source>
</evidence>
<dbReference type="Proteomes" id="UP000192708">
    <property type="component" value="Unassembled WGS sequence"/>
</dbReference>
<protein>
    <recommendedName>
        <fullName evidence="8">L-ornithine N(alpha)-acyltransferase</fullName>
        <ecNumber evidence="7">2.3.2.30</ecNumber>
    </recommendedName>
</protein>
<evidence type="ECO:0000313" key="12">
    <source>
        <dbReference type="Proteomes" id="UP000192708"/>
    </source>
</evidence>
<comment type="catalytic activity">
    <reaction evidence="10">
        <text>a (3R)-hydroxyacyl-[ACP] + L-ornithine = a lyso-ornithine lipid + holo-[ACP] + H(+)</text>
        <dbReference type="Rhea" id="RHEA:20633"/>
        <dbReference type="Rhea" id="RHEA-COMP:9685"/>
        <dbReference type="Rhea" id="RHEA-COMP:9945"/>
        <dbReference type="ChEBI" id="CHEBI:15378"/>
        <dbReference type="ChEBI" id="CHEBI:46911"/>
        <dbReference type="ChEBI" id="CHEBI:64479"/>
        <dbReference type="ChEBI" id="CHEBI:78827"/>
        <dbReference type="ChEBI" id="CHEBI:138482"/>
        <dbReference type="EC" id="2.3.2.30"/>
    </reaction>
    <physiologicalReaction direction="left-to-right" evidence="10">
        <dbReference type="Rhea" id="RHEA:20634"/>
    </physiologicalReaction>
</comment>
<comment type="pathway">
    <text evidence="1">Lipid metabolism.</text>
</comment>
<organism evidence="11 12">
    <name type="scientific">Polynucleobacter kasalickyi</name>
    <dbReference type="NCBI Taxonomy" id="1938817"/>
    <lineage>
        <taxon>Bacteria</taxon>
        <taxon>Pseudomonadati</taxon>
        <taxon>Pseudomonadota</taxon>
        <taxon>Betaproteobacteria</taxon>
        <taxon>Burkholderiales</taxon>
        <taxon>Burkholderiaceae</taxon>
        <taxon>Polynucleobacter</taxon>
    </lineage>
</organism>
<comment type="similarity">
    <text evidence="6">Belongs to the acetyltransferase family. OlsB subfamily.</text>
</comment>
<evidence type="ECO:0000256" key="5">
    <source>
        <dbReference type="ARBA" id="ARBA00023315"/>
    </source>
</evidence>
<comment type="function">
    <text evidence="9">Catalyzes the first step in the biosynthesis of ornithine lipids, which are phosphorus-free membrane lipids. Catalyzes the 3-hydroxyacyl-acyl carrier protein-dependent acylation of ornithine to form lyso-ornithine lipid (LOL).</text>
</comment>
<evidence type="ECO:0000256" key="7">
    <source>
        <dbReference type="ARBA" id="ARBA00039058"/>
    </source>
</evidence>
<evidence type="ECO:0000256" key="1">
    <source>
        <dbReference type="ARBA" id="ARBA00005189"/>
    </source>
</evidence>
<keyword evidence="12" id="KW-1185">Reference proteome</keyword>
<evidence type="ECO:0000256" key="9">
    <source>
        <dbReference type="ARBA" id="ARBA00045724"/>
    </source>
</evidence>
<dbReference type="GO" id="GO:0043810">
    <property type="term" value="F:ornithine-acyl [acyl carrier protein] N-acyltransferase activity"/>
    <property type="evidence" value="ECO:0007669"/>
    <property type="project" value="UniProtKB-EC"/>
</dbReference>
<evidence type="ECO:0000256" key="2">
    <source>
        <dbReference type="ARBA" id="ARBA00022516"/>
    </source>
</evidence>
<evidence type="ECO:0000256" key="10">
    <source>
        <dbReference type="ARBA" id="ARBA00047785"/>
    </source>
</evidence>
<dbReference type="GO" id="GO:0006629">
    <property type="term" value="P:lipid metabolic process"/>
    <property type="evidence" value="ECO:0007669"/>
    <property type="project" value="UniProtKB-KW"/>
</dbReference>
<keyword evidence="3 11" id="KW-0808">Transferase</keyword>
<dbReference type="OrthoDB" id="9787072at2"/>
<evidence type="ECO:0000313" key="11">
    <source>
        <dbReference type="EMBL" id="SMC52626.1"/>
    </source>
</evidence>
<dbReference type="SUPFAM" id="SSF55729">
    <property type="entry name" value="Acyl-CoA N-acyltransferases (Nat)"/>
    <property type="match status" value="1"/>
</dbReference>
<dbReference type="InterPro" id="IPR016181">
    <property type="entry name" value="Acyl_CoA_acyltransferase"/>
</dbReference>
<keyword evidence="5 11" id="KW-0012">Acyltransferase</keyword>